<keyword evidence="1" id="KW-1133">Transmembrane helix</keyword>
<feature type="transmembrane region" description="Helical" evidence="1">
    <location>
        <begin position="20"/>
        <end position="40"/>
    </location>
</feature>
<dbReference type="RefSeq" id="WP_274493072.1">
    <property type="nucleotide sequence ID" value="NZ_CP118166.1"/>
</dbReference>
<name>A0AAE9ZBR0_9PROT</name>
<dbReference type="EMBL" id="CP118166">
    <property type="protein sequence ID" value="WDI31231.1"/>
    <property type="molecule type" value="Genomic_DNA"/>
</dbReference>
<evidence type="ECO:0000256" key="1">
    <source>
        <dbReference type="SAM" id="Phobius"/>
    </source>
</evidence>
<reference evidence="2" key="1">
    <citation type="submission" date="2023-02" db="EMBL/GenBank/DDBJ databases">
        <title>Genome sequence of Hyphococcus flavus.</title>
        <authorList>
            <person name="Rong J.-C."/>
            <person name="Zhao Q."/>
            <person name="Yi M."/>
            <person name="Wu J.-Y."/>
        </authorList>
    </citation>
    <scope>NUCLEOTIDE SEQUENCE</scope>
    <source>
        <strain evidence="2">MCCC 1K03223</strain>
    </source>
</reference>
<gene>
    <name evidence="2" type="ORF">PUV54_14870</name>
</gene>
<dbReference type="PROSITE" id="PS51257">
    <property type="entry name" value="PROKAR_LIPOPROTEIN"/>
    <property type="match status" value="1"/>
</dbReference>
<keyword evidence="3" id="KW-1185">Reference proteome</keyword>
<keyword evidence="1" id="KW-0812">Transmembrane</keyword>
<proteinExistence type="predicted"/>
<evidence type="ECO:0000313" key="2">
    <source>
        <dbReference type="EMBL" id="WDI31231.1"/>
    </source>
</evidence>
<feature type="transmembrane region" description="Helical" evidence="1">
    <location>
        <begin position="52"/>
        <end position="78"/>
    </location>
</feature>
<keyword evidence="1" id="KW-0472">Membrane</keyword>
<accession>A0AAE9ZBR0</accession>
<dbReference type="AlphaFoldDB" id="A0AAE9ZBR0"/>
<protein>
    <submittedName>
        <fullName evidence="2">Uncharacterized protein</fullName>
    </submittedName>
</protein>
<organism evidence="2 3">
    <name type="scientific">Hyphococcus flavus</name>
    <dbReference type="NCBI Taxonomy" id="1866326"/>
    <lineage>
        <taxon>Bacteria</taxon>
        <taxon>Pseudomonadati</taxon>
        <taxon>Pseudomonadota</taxon>
        <taxon>Alphaproteobacteria</taxon>
        <taxon>Parvularculales</taxon>
        <taxon>Parvularculaceae</taxon>
        <taxon>Hyphococcus</taxon>
    </lineage>
</organism>
<dbReference type="KEGG" id="hfl:PUV54_14870"/>
<feature type="transmembrane region" description="Helical" evidence="1">
    <location>
        <begin position="85"/>
        <end position="106"/>
    </location>
</feature>
<evidence type="ECO:0000313" key="3">
    <source>
        <dbReference type="Proteomes" id="UP001214043"/>
    </source>
</evidence>
<dbReference type="Proteomes" id="UP001214043">
    <property type="component" value="Chromosome"/>
</dbReference>
<sequence length="123" mass="13337">MTKEKEKPPIEPFKSYVRGLAVPGIIILGCAVIGAIISILNGNTAPSQIWGAVKFGGFIGFFISMVGVFEMAAALLFADRRLMNGVYMTLGYLTVWSITAYALGIFDGNDASFFDLIESKEDE</sequence>